<protein>
    <recommendedName>
        <fullName evidence="5">Protein-S-isoprenylcysteine O-methyltransferase</fullName>
        <ecNumber evidence="5">2.1.1.100</ecNumber>
    </recommendedName>
</protein>
<reference evidence="6 7" key="1">
    <citation type="journal article" date="2020" name="ISME J.">
        <title>Uncovering the hidden diversity of litter-decomposition mechanisms in mushroom-forming fungi.</title>
        <authorList>
            <person name="Floudas D."/>
            <person name="Bentzer J."/>
            <person name="Ahren D."/>
            <person name="Johansson T."/>
            <person name="Persson P."/>
            <person name="Tunlid A."/>
        </authorList>
    </citation>
    <scope>NUCLEOTIDE SEQUENCE [LARGE SCALE GENOMIC DNA]</scope>
    <source>
        <strain evidence="6 7">CBS 101986</strain>
    </source>
</reference>
<dbReference type="AlphaFoldDB" id="A0A8H5B277"/>
<evidence type="ECO:0000256" key="5">
    <source>
        <dbReference type="RuleBase" id="RU362022"/>
    </source>
</evidence>
<sequence>MALPILALTSAITYGVHVAATPPVMVKSNEKAFSAEKPYLLLFCLRVLDIASSMISIIEILLLVTSSLAVHFPQSVFIIHLSDWLSTTLLMSPGQAISAPPMRIIAGLTVVAGSVIRWWCYKEMGRHFTFRVTVLKSHTLVTTGPYSIVRHPAYSGGTLILLALPFWYASQGSWIYESVIARGSTPAAWFAVAATCATLGAPVAWIPTRRAAEEDALMRKEFGKAWDEWAEKVPYKFIPGII</sequence>
<keyword evidence="5" id="KW-0949">S-adenosyl-L-methionine</keyword>
<dbReference type="EMBL" id="JAACJJ010000044">
    <property type="protein sequence ID" value="KAF5314362.1"/>
    <property type="molecule type" value="Genomic_DNA"/>
</dbReference>
<keyword evidence="5" id="KW-0256">Endoplasmic reticulum</keyword>
<comment type="similarity">
    <text evidence="5">Belongs to the class VI-like SAM-binding methyltransferase superfamily. Isoprenylcysteine carboxyl methyltransferase family.</text>
</comment>
<comment type="catalytic activity">
    <reaction evidence="5">
        <text>[protein]-C-terminal S-[(2E,6E)-farnesyl]-L-cysteine + S-adenosyl-L-methionine = [protein]-C-terminal S-[(2E,6E)-farnesyl]-L-cysteine methyl ester + S-adenosyl-L-homocysteine</text>
        <dbReference type="Rhea" id="RHEA:21672"/>
        <dbReference type="Rhea" id="RHEA-COMP:12125"/>
        <dbReference type="Rhea" id="RHEA-COMP:12126"/>
        <dbReference type="ChEBI" id="CHEBI:57856"/>
        <dbReference type="ChEBI" id="CHEBI:59789"/>
        <dbReference type="ChEBI" id="CHEBI:90510"/>
        <dbReference type="ChEBI" id="CHEBI:90511"/>
        <dbReference type="EC" id="2.1.1.100"/>
    </reaction>
</comment>
<dbReference type="GO" id="GO:0005789">
    <property type="term" value="C:endoplasmic reticulum membrane"/>
    <property type="evidence" value="ECO:0007669"/>
    <property type="project" value="UniProtKB-SubCell"/>
</dbReference>
<dbReference type="GO" id="GO:0004671">
    <property type="term" value="F:protein C-terminal S-isoprenylcysteine carboxyl O-methyltransferase activity"/>
    <property type="evidence" value="ECO:0007669"/>
    <property type="project" value="UniProtKB-EC"/>
</dbReference>
<keyword evidence="3 5" id="KW-1133">Transmembrane helix</keyword>
<keyword evidence="5" id="KW-0808">Transferase</keyword>
<keyword evidence="5" id="KW-0489">Methyltransferase</keyword>
<organism evidence="6 7">
    <name type="scientific">Psilocybe cf. subviscida</name>
    <dbReference type="NCBI Taxonomy" id="2480587"/>
    <lineage>
        <taxon>Eukaryota</taxon>
        <taxon>Fungi</taxon>
        <taxon>Dikarya</taxon>
        <taxon>Basidiomycota</taxon>
        <taxon>Agaricomycotina</taxon>
        <taxon>Agaricomycetes</taxon>
        <taxon>Agaricomycetidae</taxon>
        <taxon>Agaricales</taxon>
        <taxon>Agaricineae</taxon>
        <taxon>Strophariaceae</taxon>
        <taxon>Psilocybe</taxon>
    </lineage>
</organism>
<keyword evidence="4 5" id="KW-0472">Membrane</keyword>
<feature type="transmembrane region" description="Helical" evidence="5">
    <location>
        <begin position="188"/>
        <end position="208"/>
    </location>
</feature>
<feature type="transmembrane region" description="Helical" evidence="5">
    <location>
        <begin position="152"/>
        <end position="168"/>
    </location>
</feature>
<name>A0A8H5B277_9AGAR</name>
<keyword evidence="7" id="KW-1185">Reference proteome</keyword>
<keyword evidence="2 5" id="KW-0812">Transmembrane</keyword>
<comment type="subcellular location">
    <subcellularLocation>
        <location evidence="5">Endoplasmic reticulum membrane</location>
        <topology evidence="5">Multi-pass membrane protein</topology>
    </subcellularLocation>
    <subcellularLocation>
        <location evidence="1">Membrane</location>
        <topology evidence="1">Multi-pass membrane protein</topology>
    </subcellularLocation>
</comment>
<gene>
    <name evidence="6" type="ORF">D9619_011942</name>
</gene>
<evidence type="ECO:0000256" key="2">
    <source>
        <dbReference type="ARBA" id="ARBA00022692"/>
    </source>
</evidence>
<feature type="transmembrane region" description="Helical" evidence="5">
    <location>
        <begin position="102"/>
        <end position="121"/>
    </location>
</feature>
<evidence type="ECO:0000256" key="4">
    <source>
        <dbReference type="ARBA" id="ARBA00023136"/>
    </source>
</evidence>
<proteinExistence type="inferred from homology"/>
<dbReference type="EC" id="2.1.1.100" evidence="5"/>
<dbReference type="Gene3D" id="1.20.120.1630">
    <property type="match status" value="1"/>
</dbReference>
<evidence type="ECO:0000313" key="6">
    <source>
        <dbReference type="EMBL" id="KAF5314362.1"/>
    </source>
</evidence>
<evidence type="ECO:0000256" key="3">
    <source>
        <dbReference type="ARBA" id="ARBA00022989"/>
    </source>
</evidence>
<dbReference type="InterPro" id="IPR007269">
    <property type="entry name" value="ICMT_MeTrfase"/>
</dbReference>
<comment type="caution">
    <text evidence="6">The sequence shown here is derived from an EMBL/GenBank/DDBJ whole genome shotgun (WGS) entry which is preliminary data.</text>
</comment>
<dbReference type="PANTHER" id="PTHR12714">
    <property type="entry name" value="PROTEIN-S ISOPRENYLCYSTEINE O-METHYLTRANSFERASE"/>
    <property type="match status" value="1"/>
</dbReference>
<dbReference type="Proteomes" id="UP000567179">
    <property type="component" value="Unassembled WGS sequence"/>
</dbReference>
<dbReference type="Pfam" id="PF04140">
    <property type="entry name" value="ICMT"/>
    <property type="match status" value="1"/>
</dbReference>
<evidence type="ECO:0000256" key="1">
    <source>
        <dbReference type="ARBA" id="ARBA00004141"/>
    </source>
</evidence>
<dbReference type="GO" id="GO:0032259">
    <property type="term" value="P:methylation"/>
    <property type="evidence" value="ECO:0007669"/>
    <property type="project" value="UniProtKB-KW"/>
</dbReference>
<accession>A0A8H5B277</accession>
<evidence type="ECO:0000313" key="7">
    <source>
        <dbReference type="Proteomes" id="UP000567179"/>
    </source>
</evidence>
<dbReference type="PANTHER" id="PTHR12714:SF9">
    <property type="entry name" value="PROTEIN-S-ISOPRENYLCYSTEINE O-METHYLTRANSFERASE"/>
    <property type="match status" value="1"/>
</dbReference>
<dbReference type="OrthoDB" id="422086at2759"/>
<feature type="transmembrane region" description="Helical" evidence="5">
    <location>
        <begin position="39"/>
        <end position="64"/>
    </location>
</feature>